<dbReference type="EMBL" id="AZBU02000005">
    <property type="protein sequence ID" value="TKR76787.1"/>
    <property type="molecule type" value="Genomic_DNA"/>
</dbReference>
<reference evidence="2 3" key="2">
    <citation type="journal article" date="2019" name="G3 (Bethesda)">
        <title>Hybrid Assembly of the Genome of the Entomopathogenic Nematode Steinernema carpocapsae Identifies the X-Chromosome.</title>
        <authorList>
            <person name="Serra L."/>
            <person name="Macchietto M."/>
            <person name="Macias-Munoz A."/>
            <person name="McGill C.J."/>
            <person name="Rodriguez I.M."/>
            <person name="Rodriguez B."/>
            <person name="Murad R."/>
            <person name="Mortazavi A."/>
        </authorList>
    </citation>
    <scope>NUCLEOTIDE SEQUENCE [LARGE SCALE GENOMIC DNA]</scope>
    <source>
        <strain evidence="2 3">ALL</strain>
    </source>
</reference>
<keyword evidence="1" id="KW-0812">Transmembrane</keyword>
<keyword evidence="1" id="KW-0472">Membrane</keyword>
<gene>
    <name evidence="2" type="ORF">L596_017874</name>
</gene>
<evidence type="ECO:0000313" key="3">
    <source>
        <dbReference type="Proteomes" id="UP000298663"/>
    </source>
</evidence>
<accession>A0A4U5N2Y5</accession>
<dbReference type="Proteomes" id="UP000298663">
    <property type="component" value="Unassembled WGS sequence"/>
</dbReference>
<evidence type="ECO:0000313" key="2">
    <source>
        <dbReference type="EMBL" id="TKR76787.1"/>
    </source>
</evidence>
<evidence type="ECO:0000256" key="1">
    <source>
        <dbReference type="SAM" id="Phobius"/>
    </source>
</evidence>
<dbReference type="AlphaFoldDB" id="A0A4U5N2Y5"/>
<sequence length="86" mass="9426">MLAGAHSDLSSVMSMSCLDTFILIYSLISCTLVMVSNTKSMLDTPGSKESSTWLLFHSNPNLFYVSQSLILLLSFLKVTCLVTNTL</sequence>
<keyword evidence="3" id="KW-1185">Reference proteome</keyword>
<comment type="caution">
    <text evidence="2">The sequence shown here is derived from an EMBL/GenBank/DDBJ whole genome shotgun (WGS) entry which is preliminary data.</text>
</comment>
<proteinExistence type="predicted"/>
<reference evidence="2 3" key="1">
    <citation type="journal article" date="2015" name="Genome Biol.">
        <title>Comparative genomics of Steinernema reveals deeply conserved gene regulatory networks.</title>
        <authorList>
            <person name="Dillman A.R."/>
            <person name="Macchietto M."/>
            <person name="Porter C.F."/>
            <person name="Rogers A."/>
            <person name="Williams B."/>
            <person name="Antoshechkin I."/>
            <person name="Lee M.M."/>
            <person name="Goodwin Z."/>
            <person name="Lu X."/>
            <person name="Lewis E.E."/>
            <person name="Goodrich-Blair H."/>
            <person name="Stock S.P."/>
            <person name="Adams B.J."/>
            <person name="Sternberg P.W."/>
            <person name="Mortazavi A."/>
        </authorList>
    </citation>
    <scope>NUCLEOTIDE SEQUENCE [LARGE SCALE GENOMIC DNA]</scope>
    <source>
        <strain evidence="2 3">ALL</strain>
    </source>
</reference>
<protein>
    <submittedName>
        <fullName evidence="2">Uncharacterized protein</fullName>
    </submittedName>
</protein>
<feature type="transmembrane region" description="Helical" evidence="1">
    <location>
        <begin position="62"/>
        <end position="82"/>
    </location>
</feature>
<organism evidence="2 3">
    <name type="scientific">Steinernema carpocapsae</name>
    <name type="common">Entomopathogenic nematode</name>
    <dbReference type="NCBI Taxonomy" id="34508"/>
    <lineage>
        <taxon>Eukaryota</taxon>
        <taxon>Metazoa</taxon>
        <taxon>Ecdysozoa</taxon>
        <taxon>Nematoda</taxon>
        <taxon>Chromadorea</taxon>
        <taxon>Rhabditida</taxon>
        <taxon>Tylenchina</taxon>
        <taxon>Panagrolaimomorpha</taxon>
        <taxon>Strongyloidoidea</taxon>
        <taxon>Steinernematidae</taxon>
        <taxon>Steinernema</taxon>
    </lineage>
</organism>
<feature type="transmembrane region" description="Helical" evidence="1">
    <location>
        <begin position="21"/>
        <end position="42"/>
    </location>
</feature>
<name>A0A4U5N2Y5_STECR</name>
<keyword evidence="1" id="KW-1133">Transmembrane helix</keyword>